<feature type="region of interest" description="Disordered" evidence="1">
    <location>
        <begin position="80"/>
        <end position="101"/>
    </location>
</feature>
<feature type="region of interest" description="Disordered" evidence="1">
    <location>
        <begin position="1"/>
        <end position="31"/>
    </location>
</feature>
<evidence type="ECO:0000313" key="2">
    <source>
        <dbReference type="EMBL" id="EPT04088.1"/>
    </source>
</evidence>
<evidence type="ECO:0000313" key="3">
    <source>
        <dbReference type="Proteomes" id="UP000015241"/>
    </source>
</evidence>
<gene>
    <name evidence="2" type="ORF">FOMPIDRAFT_1022164</name>
</gene>
<dbReference type="InParanoid" id="S8EIJ4"/>
<dbReference type="AlphaFoldDB" id="S8EIJ4"/>
<dbReference type="OrthoDB" id="2367685at2759"/>
<name>S8EIJ4_FOMSC</name>
<proteinExistence type="predicted"/>
<dbReference type="HOGENOM" id="CLU_2291754_0_0_1"/>
<sequence length="101" mass="10817">MSNWGDDAANWSGQRVGDGEGDVQRFDNSVDNAFDRGVQGVEDAPDDVARFAGDQAGDVVHGVEDVGHDIADGFRDVENFGRGVDNSYDEGVQQGEQQGGW</sequence>
<accession>S8EIJ4</accession>
<dbReference type="EMBL" id="KE504128">
    <property type="protein sequence ID" value="EPT04088.1"/>
    <property type="molecule type" value="Genomic_DNA"/>
</dbReference>
<evidence type="ECO:0000256" key="1">
    <source>
        <dbReference type="SAM" id="MobiDB-lite"/>
    </source>
</evidence>
<protein>
    <submittedName>
        <fullName evidence="2">Uncharacterized protein</fullName>
    </submittedName>
</protein>
<feature type="compositionally biased region" description="Low complexity" evidence="1">
    <location>
        <begin position="90"/>
        <end position="101"/>
    </location>
</feature>
<keyword evidence="3" id="KW-1185">Reference proteome</keyword>
<organism evidence="2 3">
    <name type="scientific">Fomitopsis schrenkii</name>
    <name type="common">Brown rot fungus</name>
    <dbReference type="NCBI Taxonomy" id="2126942"/>
    <lineage>
        <taxon>Eukaryota</taxon>
        <taxon>Fungi</taxon>
        <taxon>Dikarya</taxon>
        <taxon>Basidiomycota</taxon>
        <taxon>Agaricomycotina</taxon>
        <taxon>Agaricomycetes</taxon>
        <taxon>Polyporales</taxon>
        <taxon>Fomitopsis</taxon>
    </lineage>
</organism>
<dbReference type="Proteomes" id="UP000015241">
    <property type="component" value="Unassembled WGS sequence"/>
</dbReference>
<reference evidence="2 3" key="1">
    <citation type="journal article" date="2012" name="Science">
        <title>The Paleozoic origin of enzymatic lignin decomposition reconstructed from 31 fungal genomes.</title>
        <authorList>
            <person name="Floudas D."/>
            <person name="Binder M."/>
            <person name="Riley R."/>
            <person name="Barry K."/>
            <person name="Blanchette R.A."/>
            <person name="Henrissat B."/>
            <person name="Martinez A.T."/>
            <person name="Otillar R."/>
            <person name="Spatafora J.W."/>
            <person name="Yadav J.S."/>
            <person name="Aerts A."/>
            <person name="Benoit I."/>
            <person name="Boyd A."/>
            <person name="Carlson A."/>
            <person name="Copeland A."/>
            <person name="Coutinho P.M."/>
            <person name="de Vries R.P."/>
            <person name="Ferreira P."/>
            <person name="Findley K."/>
            <person name="Foster B."/>
            <person name="Gaskell J."/>
            <person name="Glotzer D."/>
            <person name="Gorecki P."/>
            <person name="Heitman J."/>
            <person name="Hesse C."/>
            <person name="Hori C."/>
            <person name="Igarashi K."/>
            <person name="Jurgens J.A."/>
            <person name="Kallen N."/>
            <person name="Kersten P."/>
            <person name="Kohler A."/>
            <person name="Kuees U."/>
            <person name="Kumar T.K.A."/>
            <person name="Kuo A."/>
            <person name="LaButti K."/>
            <person name="Larrondo L.F."/>
            <person name="Lindquist E."/>
            <person name="Ling A."/>
            <person name="Lombard V."/>
            <person name="Lucas S."/>
            <person name="Lundell T."/>
            <person name="Martin R."/>
            <person name="McLaughlin D.J."/>
            <person name="Morgenstern I."/>
            <person name="Morin E."/>
            <person name="Murat C."/>
            <person name="Nagy L.G."/>
            <person name="Nolan M."/>
            <person name="Ohm R.A."/>
            <person name="Patyshakuliyeva A."/>
            <person name="Rokas A."/>
            <person name="Ruiz-Duenas F.J."/>
            <person name="Sabat G."/>
            <person name="Salamov A."/>
            <person name="Samejima M."/>
            <person name="Schmutz J."/>
            <person name="Slot J.C."/>
            <person name="St John F."/>
            <person name="Stenlid J."/>
            <person name="Sun H."/>
            <person name="Sun S."/>
            <person name="Syed K."/>
            <person name="Tsang A."/>
            <person name="Wiebenga A."/>
            <person name="Young D."/>
            <person name="Pisabarro A."/>
            <person name="Eastwood D.C."/>
            <person name="Martin F."/>
            <person name="Cullen D."/>
            <person name="Grigoriev I.V."/>
            <person name="Hibbett D.S."/>
        </authorList>
    </citation>
    <scope>NUCLEOTIDE SEQUENCE</scope>
    <source>
        <strain evidence="3">FP-58527</strain>
    </source>
</reference>